<dbReference type="CDD" id="cd00761">
    <property type="entry name" value="Glyco_tranf_GTA_type"/>
    <property type="match status" value="1"/>
</dbReference>
<proteinExistence type="predicted"/>
<accession>A0A5C1YES8</accession>
<keyword evidence="2" id="KW-0808">Transferase</keyword>
<dbReference type="InterPro" id="IPR001173">
    <property type="entry name" value="Glyco_trans_2-like"/>
</dbReference>
<organism evidence="2 3">
    <name type="scientific">Agromyces intestinalis</name>
    <dbReference type="NCBI Taxonomy" id="2592652"/>
    <lineage>
        <taxon>Bacteria</taxon>
        <taxon>Bacillati</taxon>
        <taxon>Actinomycetota</taxon>
        <taxon>Actinomycetes</taxon>
        <taxon>Micrococcales</taxon>
        <taxon>Microbacteriaceae</taxon>
        <taxon>Agromyces</taxon>
    </lineage>
</organism>
<dbReference type="OrthoDB" id="2676521at2"/>
<dbReference type="PANTHER" id="PTHR22916">
    <property type="entry name" value="GLYCOSYLTRANSFERASE"/>
    <property type="match status" value="1"/>
</dbReference>
<dbReference type="KEGG" id="ail:FLP10_03125"/>
<evidence type="ECO:0000313" key="2">
    <source>
        <dbReference type="EMBL" id="QEO13517.1"/>
    </source>
</evidence>
<reference evidence="2 3" key="1">
    <citation type="submission" date="2019-09" db="EMBL/GenBank/DDBJ databases">
        <title>Genome sequencing of strain KACC 19306.</title>
        <authorList>
            <person name="Heo J."/>
            <person name="Kim S.-J."/>
            <person name="Kim J.-S."/>
            <person name="Hong S.-B."/>
            <person name="Kwon S.-W."/>
        </authorList>
    </citation>
    <scope>NUCLEOTIDE SEQUENCE [LARGE SCALE GENOMIC DNA]</scope>
    <source>
        <strain evidence="2 3">KACC 19306</strain>
    </source>
</reference>
<keyword evidence="3" id="KW-1185">Reference proteome</keyword>
<dbReference type="SUPFAM" id="SSF53448">
    <property type="entry name" value="Nucleotide-diphospho-sugar transferases"/>
    <property type="match status" value="1"/>
</dbReference>
<dbReference type="InterPro" id="IPR029044">
    <property type="entry name" value="Nucleotide-diphossugar_trans"/>
</dbReference>
<gene>
    <name evidence="2" type="ORF">FLP10_03125</name>
</gene>
<feature type="domain" description="Glycosyltransferase 2-like" evidence="1">
    <location>
        <begin position="42"/>
        <end position="163"/>
    </location>
</feature>
<dbReference type="Gene3D" id="3.90.550.10">
    <property type="entry name" value="Spore Coat Polysaccharide Biosynthesis Protein SpsA, Chain A"/>
    <property type="match status" value="1"/>
</dbReference>
<dbReference type="Proteomes" id="UP000324678">
    <property type="component" value="Chromosome"/>
</dbReference>
<dbReference type="Pfam" id="PF00535">
    <property type="entry name" value="Glycos_transf_2"/>
    <property type="match status" value="1"/>
</dbReference>
<dbReference type="EMBL" id="CP043505">
    <property type="protein sequence ID" value="QEO13517.1"/>
    <property type="molecule type" value="Genomic_DNA"/>
</dbReference>
<name>A0A5C1YES8_9MICO</name>
<evidence type="ECO:0000259" key="1">
    <source>
        <dbReference type="Pfam" id="PF00535"/>
    </source>
</evidence>
<dbReference type="GO" id="GO:0016758">
    <property type="term" value="F:hexosyltransferase activity"/>
    <property type="evidence" value="ECO:0007669"/>
    <property type="project" value="UniProtKB-ARBA"/>
</dbReference>
<evidence type="ECO:0000313" key="3">
    <source>
        <dbReference type="Proteomes" id="UP000324678"/>
    </source>
</evidence>
<sequence length="412" mass="45275">MPMLRTLPTGAARAVAAQTRRRRGRRAAEVVAPGDRTVGWVSVVMPVHDVERYVDAAIRSVLAQGRWRVEIVVVDDASTDGTTERVRRWVARDSRVRLVEASFGDVNASRNLGIAEARGEYLAFLDGDDLMLAGALRDLVGALEASGSDFAVGGYDRLLGGRRTPPAFWISEAHGQDRRATSAAEFPQIMVNAVQWTKVYRRSFWDAAGLAFPEGGHFQDQLVSASAYARAERIDVLARPVVSWRIRSDGSSMTQQSVRPAQVHDRFATAVGALEVLEHESTTAVHLARLGQFLGYDAAVAAAELPRMGDEAYAALRSGLTALAPDADDPVWHVVPAEYKVLFEFVLRDDRARALEYIARGGLDLLRHDLVRIDGVDYVRMPFWGDESAAVPLVRFRAAPRELRAFAAASDR</sequence>
<dbReference type="PANTHER" id="PTHR22916:SF3">
    <property type="entry name" value="UDP-GLCNAC:BETAGAL BETA-1,3-N-ACETYLGLUCOSAMINYLTRANSFERASE-LIKE PROTEIN 1"/>
    <property type="match status" value="1"/>
</dbReference>
<protein>
    <submittedName>
        <fullName evidence="2">Glycosyltransferase family 2 protein</fullName>
    </submittedName>
</protein>
<dbReference type="AlphaFoldDB" id="A0A5C1YES8"/>